<proteinExistence type="predicted"/>
<protein>
    <submittedName>
        <fullName evidence="1">Uncharacterized protein</fullName>
    </submittedName>
</protein>
<sequence length="130" mass="14951">MSRSPEDTIAALITLSEDLGDDESSPSAELESATIRIRSILQQRQFHFVHLECDPFIMDSVHWNLRTPVVLNAVRSLEAMGNILCLQRPQLTPLIEPHVRKLWPFIVSWIDYLHPQHHVSTERMPHVPIS</sequence>
<evidence type="ECO:0000313" key="1">
    <source>
        <dbReference type="EMBL" id="TRM58374.1"/>
    </source>
</evidence>
<dbReference type="AlphaFoldDB" id="A0A550C0P9"/>
<gene>
    <name evidence="1" type="ORF">BD626DRAFT_511666</name>
</gene>
<keyword evidence="2" id="KW-1185">Reference proteome</keyword>
<accession>A0A550C0P9</accession>
<dbReference type="Proteomes" id="UP000320762">
    <property type="component" value="Unassembled WGS sequence"/>
</dbReference>
<name>A0A550C0P9_9AGAR</name>
<organism evidence="1 2">
    <name type="scientific">Schizophyllum amplum</name>
    <dbReference type="NCBI Taxonomy" id="97359"/>
    <lineage>
        <taxon>Eukaryota</taxon>
        <taxon>Fungi</taxon>
        <taxon>Dikarya</taxon>
        <taxon>Basidiomycota</taxon>
        <taxon>Agaricomycotina</taxon>
        <taxon>Agaricomycetes</taxon>
        <taxon>Agaricomycetidae</taxon>
        <taxon>Agaricales</taxon>
        <taxon>Schizophyllaceae</taxon>
        <taxon>Schizophyllum</taxon>
    </lineage>
</organism>
<dbReference type="EMBL" id="VDMD01000036">
    <property type="protein sequence ID" value="TRM58374.1"/>
    <property type="molecule type" value="Genomic_DNA"/>
</dbReference>
<comment type="caution">
    <text evidence="1">The sequence shown here is derived from an EMBL/GenBank/DDBJ whole genome shotgun (WGS) entry which is preliminary data.</text>
</comment>
<reference evidence="1 2" key="1">
    <citation type="journal article" date="2019" name="New Phytol.">
        <title>Comparative genomics reveals unique wood-decay strategies and fruiting body development in the Schizophyllaceae.</title>
        <authorList>
            <person name="Almasi E."/>
            <person name="Sahu N."/>
            <person name="Krizsan K."/>
            <person name="Balint B."/>
            <person name="Kovacs G.M."/>
            <person name="Kiss B."/>
            <person name="Cseklye J."/>
            <person name="Drula E."/>
            <person name="Henrissat B."/>
            <person name="Nagy I."/>
            <person name="Chovatia M."/>
            <person name="Adam C."/>
            <person name="LaButti K."/>
            <person name="Lipzen A."/>
            <person name="Riley R."/>
            <person name="Grigoriev I.V."/>
            <person name="Nagy L.G."/>
        </authorList>
    </citation>
    <scope>NUCLEOTIDE SEQUENCE [LARGE SCALE GENOMIC DNA]</scope>
    <source>
        <strain evidence="1 2">NL-1724</strain>
    </source>
</reference>
<evidence type="ECO:0000313" key="2">
    <source>
        <dbReference type="Proteomes" id="UP000320762"/>
    </source>
</evidence>